<dbReference type="GO" id="GO:0005886">
    <property type="term" value="C:plasma membrane"/>
    <property type="evidence" value="ECO:0007669"/>
    <property type="project" value="UniProtKB-SubCell"/>
</dbReference>
<comment type="subcellular location">
    <subcellularLocation>
        <location evidence="1">Cell membrane</location>
        <topology evidence="1">Multi-pass membrane protein</topology>
    </subcellularLocation>
</comment>
<dbReference type="PANTHER" id="PTHR30619">
    <property type="entry name" value="DNA INTERNALIZATION/COMPETENCE PROTEIN COMEC/REC2"/>
    <property type="match status" value="1"/>
</dbReference>
<dbReference type="InterPro" id="IPR004477">
    <property type="entry name" value="ComEC_N"/>
</dbReference>
<gene>
    <name evidence="8" type="ORF">SAMN05216389_11753</name>
</gene>
<feature type="transmembrane region" description="Helical" evidence="6">
    <location>
        <begin position="306"/>
        <end position="323"/>
    </location>
</feature>
<evidence type="ECO:0000256" key="3">
    <source>
        <dbReference type="ARBA" id="ARBA00022692"/>
    </source>
</evidence>
<dbReference type="InterPro" id="IPR004797">
    <property type="entry name" value="Competence_ComEC/Rec2"/>
</dbReference>
<dbReference type="Gene3D" id="3.60.15.10">
    <property type="entry name" value="Ribonuclease Z/Hydroxyacylglutathione hydrolase-like"/>
    <property type="match status" value="1"/>
</dbReference>
<name>A0A1I0FUH4_9BACI</name>
<reference evidence="8 9" key="1">
    <citation type="submission" date="2016-10" db="EMBL/GenBank/DDBJ databases">
        <authorList>
            <person name="de Groot N.N."/>
        </authorList>
    </citation>
    <scope>NUCLEOTIDE SEQUENCE [LARGE SCALE GENOMIC DNA]</scope>
    <source>
        <strain evidence="8 9">IBRC-M 10780</strain>
    </source>
</reference>
<dbReference type="InterPro" id="IPR035681">
    <property type="entry name" value="ComA-like_MBL"/>
</dbReference>
<dbReference type="InterPro" id="IPR025405">
    <property type="entry name" value="DUF4131"/>
</dbReference>
<evidence type="ECO:0000313" key="9">
    <source>
        <dbReference type="Proteomes" id="UP000198618"/>
    </source>
</evidence>
<protein>
    <submittedName>
        <fullName evidence="8">Competence protein ComEC</fullName>
    </submittedName>
</protein>
<evidence type="ECO:0000259" key="7">
    <source>
        <dbReference type="SMART" id="SM00849"/>
    </source>
</evidence>
<dbReference type="Pfam" id="PF13567">
    <property type="entry name" value="DUF4131"/>
    <property type="match status" value="1"/>
</dbReference>
<feature type="transmembrane region" description="Helical" evidence="6">
    <location>
        <begin position="386"/>
        <end position="413"/>
    </location>
</feature>
<dbReference type="InterPro" id="IPR036866">
    <property type="entry name" value="RibonucZ/Hydroxyglut_hydro"/>
</dbReference>
<dbReference type="RefSeq" id="WP_139177956.1">
    <property type="nucleotide sequence ID" value="NZ_FOHE01000017.1"/>
</dbReference>
<evidence type="ECO:0000256" key="2">
    <source>
        <dbReference type="ARBA" id="ARBA00022475"/>
    </source>
</evidence>
<dbReference type="CDD" id="cd07731">
    <property type="entry name" value="ComA-like_MBL-fold"/>
    <property type="match status" value="1"/>
</dbReference>
<keyword evidence="2" id="KW-1003">Cell membrane</keyword>
<dbReference type="STRING" id="930131.SAMN05216389_11753"/>
<feature type="transmembrane region" description="Helical" evidence="6">
    <location>
        <begin position="235"/>
        <end position="255"/>
    </location>
</feature>
<feature type="transmembrane region" description="Helical" evidence="6">
    <location>
        <begin position="450"/>
        <end position="471"/>
    </location>
</feature>
<feature type="transmembrane region" description="Helical" evidence="6">
    <location>
        <begin position="478"/>
        <end position="498"/>
    </location>
</feature>
<dbReference type="OrthoDB" id="9761531at2"/>
<evidence type="ECO:0000256" key="4">
    <source>
        <dbReference type="ARBA" id="ARBA00022989"/>
    </source>
</evidence>
<dbReference type="SMART" id="SM00849">
    <property type="entry name" value="Lactamase_B"/>
    <property type="match status" value="1"/>
</dbReference>
<evidence type="ECO:0000313" key="8">
    <source>
        <dbReference type="EMBL" id="SET61886.1"/>
    </source>
</evidence>
<feature type="transmembrane region" description="Helical" evidence="6">
    <location>
        <begin position="46"/>
        <end position="63"/>
    </location>
</feature>
<feature type="transmembrane region" description="Helical" evidence="6">
    <location>
        <begin position="267"/>
        <end position="286"/>
    </location>
</feature>
<accession>A0A1I0FUH4</accession>
<dbReference type="EMBL" id="FOHE01000017">
    <property type="protein sequence ID" value="SET61886.1"/>
    <property type="molecule type" value="Genomic_DNA"/>
</dbReference>
<dbReference type="AlphaFoldDB" id="A0A1I0FUH4"/>
<feature type="transmembrane region" description="Helical" evidence="6">
    <location>
        <begin position="330"/>
        <end position="349"/>
    </location>
</feature>
<dbReference type="Pfam" id="PF03772">
    <property type="entry name" value="Competence"/>
    <property type="match status" value="1"/>
</dbReference>
<sequence>MIGNWHIVALASMFSLLSFNLDNYVLFLGVISWLLYLLLQKRLKKITFIISLAATLFFILSSPNQSSSLTPSSNSLELSGEITSSIQKSENRIQFLFREHGSRESIQVIYYPNNEELTEETAIRSFKHGASCVIYGDLEMPDNSRNPGQFDYRQYLFSMGVSYEITINTLEEIYCTGESVFLSNIYSWKGKLQNYLSTTYSNQTSAWINALTLGEDDQLEESTVDLFRKWGLSHLLAISGLHIGLVISLIYFGLVKINITTKEKARWFIILLLPIYALMAGGAPSVWRASLMALLVFLLSKLRYKLSSTDIISVVFIFLLVVDPSIFRHIGFQFSFLVAFGLILSRSWLTGTNSILFQMLQISFISQMMILPLQFIYFYTVSPLSIIVNVFVVPYFSFFVIPLMFLFLLFSFIPVITKPIDHLFTGIHSFFLTIMEKLDNFAYFPWTTGAFPMLLLLIYFILLLFFMNFILRNKSKPAFGVGVCITIIIMIVISRPYFSPYGTVTMLDIGQGDAIVIEFPYRKGVVLIDAGANFTFEQMEPGERIYTQIIKAFLHYRGITQFDAVFITHEDIDHSGSIPLIIESFRVDQIITSEFYPFKQTELEHFNQNDTQVKKVSQGDEILIGNHPFYILEPRYQKGSPNENSLVLFTTLGRLNWLFTGDIGKPTERELILNYPLLDIDVLKVAHHGSNTSSDRNFIEQINPHYALISVGSNNRYGHPSKEVVDILKEAGVTVLRTDQDGAIIFSFDEQGGTFYKYLPYDTSR</sequence>
<dbReference type="InterPro" id="IPR052159">
    <property type="entry name" value="Competence_DNA_uptake"/>
</dbReference>
<feature type="transmembrane region" description="Helical" evidence="6">
    <location>
        <begin position="23"/>
        <end position="39"/>
    </location>
</feature>
<evidence type="ECO:0000256" key="6">
    <source>
        <dbReference type="SAM" id="Phobius"/>
    </source>
</evidence>
<dbReference type="NCBIfam" id="TIGR00360">
    <property type="entry name" value="ComEC_N-term"/>
    <property type="match status" value="1"/>
</dbReference>
<keyword evidence="3 6" id="KW-0812">Transmembrane</keyword>
<keyword evidence="5 6" id="KW-0472">Membrane</keyword>
<feature type="domain" description="Metallo-beta-lactamase" evidence="7">
    <location>
        <begin position="511"/>
        <end position="713"/>
    </location>
</feature>
<evidence type="ECO:0000256" key="5">
    <source>
        <dbReference type="ARBA" id="ARBA00023136"/>
    </source>
</evidence>
<dbReference type="PANTHER" id="PTHR30619:SF1">
    <property type="entry name" value="RECOMBINATION PROTEIN 2"/>
    <property type="match status" value="1"/>
</dbReference>
<dbReference type="GO" id="GO:0030420">
    <property type="term" value="P:establishment of competence for transformation"/>
    <property type="evidence" value="ECO:0007669"/>
    <property type="project" value="InterPro"/>
</dbReference>
<keyword evidence="9" id="KW-1185">Reference proteome</keyword>
<dbReference type="Proteomes" id="UP000198618">
    <property type="component" value="Unassembled WGS sequence"/>
</dbReference>
<proteinExistence type="predicted"/>
<dbReference type="InterPro" id="IPR001279">
    <property type="entry name" value="Metallo-B-lactamas"/>
</dbReference>
<organism evidence="8 9">
    <name type="scientific">Oceanobacillus limi</name>
    <dbReference type="NCBI Taxonomy" id="930131"/>
    <lineage>
        <taxon>Bacteria</taxon>
        <taxon>Bacillati</taxon>
        <taxon>Bacillota</taxon>
        <taxon>Bacilli</taxon>
        <taxon>Bacillales</taxon>
        <taxon>Bacillaceae</taxon>
        <taxon>Oceanobacillus</taxon>
    </lineage>
</organism>
<keyword evidence="4 6" id="KW-1133">Transmembrane helix</keyword>
<dbReference type="SUPFAM" id="SSF56281">
    <property type="entry name" value="Metallo-hydrolase/oxidoreductase"/>
    <property type="match status" value="1"/>
</dbReference>
<evidence type="ECO:0000256" key="1">
    <source>
        <dbReference type="ARBA" id="ARBA00004651"/>
    </source>
</evidence>
<dbReference type="Pfam" id="PF00753">
    <property type="entry name" value="Lactamase_B"/>
    <property type="match status" value="1"/>
</dbReference>
<dbReference type="NCBIfam" id="TIGR00361">
    <property type="entry name" value="ComEC_Rec2"/>
    <property type="match status" value="1"/>
</dbReference>